<comment type="caution">
    <text evidence="1">The sequence shown here is derived from an EMBL/GenBank/DDBJ whole genome shotgun (WGS) entry which is preliminary data.</text>
</comment>
<keyword evidence="2" id="KW-1185">Reference proteome</keyword>
<protein>
    <submittedName>
        <fullName evidence="1">Uncharacterized protein</fullName>
    </submittedName>
</protein>
<dbReference type="EMBL" id="MU251776">
    <property type="protein sequence ID" value="KAG9229383.1"/>
    <property type="molecule type" value="Genomic_DNA"/>
</dbReference>
<gene>
    <name evidence="1" type="ORF">BJ875DRAFT_475012</name>
</gene>
<reference evidence="1" key="1">
    <citation type="journal article" date="2021" name="IMA Fungus">
        <title>Genomic characterization of three marine fungi, including Emericellopsis atlantica sp. nov. with signatures of a generalist lifestyle and marine biomass degradation.</title>
        <authorList>
            <person name="Hagestad O.C."/>
            <person name="Hou L."/>
            <person name="Andersen J.H."/>
            <person name="Hansen E.H."/>
            <person name="Altermark B."/>
            <person name="Li C."/>
            <person name="Kuhnert E."/>
            <person name="Cox R.J."/>
            <person name="Crous P.W."/>
            <person name="Spatafora J.W."/>
            <person name="Lail K."/>
            <person name="Amirebrahimi M."/>
            <person name="Lipzen A."/>
            <person name="Pangilinan J."/>
            <person name="Andreopoulos W."/>
            <person name="Hayes R.D."/>
            <person name="Ng V."/>
            <person name="Grigoriev I.V."/>
            <person name="Jackson S.A."/>
            <person name="Sutton T.D.S."/>
            <person name="Dobson A.D.W."/>
            <person name="Rama T."/>
        </authorList>
    </citation>
    <scope>NUCLEOTIDE SEQUENCE</scope>
    <source>
        <strain evidence="1">TRa018bII</strain>
    </source>
</reference>
<dbReference type="AlphaFoldDB" id="A0A9P7YAE3"/>
<evidence type="ECO:0000313" key="1">
    <source>
        <dbReference type="EMBL" id="KAG9229383.1"/>
    </source>
</evidence>
<evidence type="ECO:0000313" key="2">
    <source>
        <dbReference type="Proteomes" id="UP000824998"/>
    </source>
</evidence>
<organism evidence="1 2">
    <name type="scientific">Amylocarpus encephaloides</name>
    <dbReference type="NCBI Taxonomy" id="45428"/>
    <lineage>
        <taxon>Eukaryota</taxon>
        <taxon>Fungi</taxon>
        <taxon>Dikarya</taxon>
        <taxon>Ascomycota</taxon>
        <taxon>Pezizomycotina</taxon>
        <taxon>Leotiomycetes</taxon>
        <taxon>Helotiales</taxon>
        <taxon>Helotiales incertae sedis</taxon>
        <taxon>Amylocarpus</taxon>
    </lineage>
</organism>
<proteinExistence type="predicted"/>
<dbReference type="Proteomes" id="UP000824998">
    <property type="component" value="Unassembled WGS sequence"/>
</dbReference>
<accession>A0A9P7YAE3</accession>
<name>A0A9P7YAE3_9HELO</name>
<sequence>MAASPLLLLFKFNRTTVLSFRYMPLRSSTLDHRTGASIAWISTSRGLSTEAWGKYHCQERASVLSEGRQFEDARSVLRG</sequence>